<evidence type="ECO:0008006" key="2">
    <source>
        <dbReference type="Google" id="ProtNLM"/>
    </source>
</evidence>
<accession>A0AAU6U7Q9</accession>
<organism evidence="1">
    <name type="scientific">bacterium 19CA06SA08-2</name>
    <dbReference type="NCBI Taxonomy" id="2920658"/>
    <lineage>
        <taxon>Bacteria</taxon>
    </lineage>
</organism>
<proteinExistence type="predicted"/>
<dbReference type="AlphaFoldDB" id="A0AAU6U7Q9"/>
<evidence type="ECO:0000313" key="1">
    <source>
        <dbReference type="EMBL" id="XAG69181.1"/>
    </source>
</evidence>
<protein>
    <recommendedName>
        <fullName evidence="2">Secreted protein</fullName>
    </recommendedName>
</protein>
<name>A0AAU6U7Q9_UNCXX</name>
<dbReference type="EMBL" id="CP095353">
    <property type="protein sequence ID" value="XAG69181.1"/>
    <property type="molecule type" value="Genomic_DNA"/>
</dbReference>
<gene>
    <name evidence="1" type="ORF">MRM75_21795</name>
</gene>
<reference evidence="1" key="1">
    <citation type="submission" date="2022-03" db="EMBL/GenBank/DDBJ databases">
        <title>Sea Food Isolates.</title>
        <authorList>
            <person name="Li c."/>
        </authorList>
    </citation>
    <scope>NUCLEOTIDE SEQUENCE</scope>
    <source>
        <strain evidence="1">19CA06SA08-2</strain>
    </source>
</reference>
<sequence length="85" mass="9858">MKFWILAQTARQALLHKAFPIFLCGRTRSSMPTQILTESNRYLFILNELRFSRRLIGVIKPPQNDHRMTFCEILNSPQEPCHGAG</sequence>